<accession>A0A4Q9GTD7</accession>
<evidence type="ECO:0000313" key="1">
    <source>
        <dbReference type="EMBL" id="TBN56898.1"/>
    </source>
</evidence>
<gene>
    <name evidence="1" type="ORF">EYE40_05495</name>
</gene>
<keyword evidence="2" id="KW-1185">Reference proteome</keyword>
<dbReference type="AlphaFoldDB" id="A0A4Q9GTD7"/>
<sequence length="61" mass="7132">MYKELQRELDELFNEVAPPLIDLDQLAVLVAEDEDPSGFDGECFVHFSCMPVFVNRLDWRE</sequence>
<proteinExistence type="predicted"/>
<dbReference type="RefSeq" id="WP_130981008.1">
    <property type="nucleotide sequence ID" value="NZ_SISG01000001.1"/>
</dbReference>
<comment type="caution">
    <text evidence="1">The sequence shown here is derived from an EMBL/GenBank/DDBJ whole genome shotgun (WGS) entry which is preliminary data.</text>
</comment>
<reference evidence="2" key="1">
    <citation type="submission" date="2019-02" db="EMBL/GenBank/DDBJ databases">
        <title>Glaciihabitans arcticus sp. nov., a psychrotolerant bacterium isolated from polar soil.</title>
        <authorList>
            <person name="Dahal R.H."/>
        </authorList>
    </citation>
    <scope>NUCLEOTIDE SEQUENCE [LARGE SCALE GENOMIC DNA]</scope>
    <source>
        <strain evidence="2">RP-3-7</strain>
    </source>
</reference>
<name>A0A4Q9GTD7_9MICO</name>
<dbReference type="Proteomes" id="UP000294194">
    <property type="component" value="Unassembled WGS sequence"/>
</dbReference>
<dbReference type="EMBL" id="SISG01000001">
    <property type="protein sequence ID" value="TBN56898.1"/>
    <property type="molecule type" value="Genomic_DNA"/>
</dbReference>
<evidence type="ECO:0000313" key="2">
    <source>
        <dbReference type="Proteomes" id="UP000294194"/>
    </source>
</evidence>
<organism evidence="1 2">
    <name type="scientific">Glaciihabitans arcticus</name>
    <dbReference type="NCBI Taxonomy" id="2668039"/>
    <lineage>
        <taxon>Bacteria</taxon>
        <taxon>Bacillati</taxon>
        <taxon>Actinomycetota</taxon>
        <taxon>Actinomycetes</taxon>
        <taxon>Micrococcales</taxon>
        <taxon>Microbacteriaceae</taxon>
        <taxon>Glaciihabitans</taxon>
    </lineage>
</organism>
<protein>
    <submittedName>
        <fullName evidence="1">Uncharacterized protein</fullName>
    </submittedName>
</protein>